<dbReference type="Gene3D" id="3.40.140.80">
    <property type="match status" value="1"/>
</dbReference>
<evidence type="ECO:0000259" key="2">
    <source>
        <dbReference type="Pfam" id="PF17930"/>
    </source>
</evidence>
<keyword evidence="3" id="KW-0378">Hydrolase</keyword>
<sequence>MNSHAQTQQRPFGLLAGWGRLPIEVATALTRRGYAVHTLLIKDHADPILAELSTSHEWIGLGQLGKCVRFYHRHNVTTATMVGKVHKVRLFDRNVLWNHFPDWYGARIFAPHFLLGTKDRKDDTLLGGICRAFSKKGIEFVPATDYAPDLLVKFGHLAGKPLSKKQLADVEYGWRLAKTIGQFDTGQSVAIKGQTALALEAVEGTDECIRRAGQLCRSGGFTIVKVAKPQQDMRFDVPTIGVGTIETMKASGAVALVIEADKTIIVDQEEVLAKANELGIAILAATGERLGEVLTDEDAVAA</sequence>
<dbReference type="EMBL" id="JAJKFT010000010">
    <property type="protein sequence ID" value="MCC9629855.1"/>
    <property type="molecule type" value="Genomic_DNA"/>
</dbReference>
<dbReference type="EC" id="3.6.1.54" evidence="3"/>
<dbReference type="Gene3D" id="3.40.50.20">
    <property type="match status" value="1"/>
</dbReference>
<dbReference type="RefSeq" id="WP_230220483.1">
    <property type="nucleotide sequence ID" value="NZ_JAJKFT010000010.1"/>
</dbReference>
<dbReference type="InterPro" id="IPR053174">
    <property type="entry name" value="LpxI"/>
</dbReference>
<dbReference type="Pfam" id="PF06230">
    <property type="entry name" value="LpxI_C"/>
    <property type="match status" value="1"/>
</dbReference>
<evidence type="ECO:0000259" key="1">
    <source>
        <dbReference type="Pfam" id="PF06230"/>
    </source>
</evidence>
<dbReference type="Pfam" id="PF17930">
    <property type="entry name" value="LpxI_N"/>
    <property type="match status" value="1"/>
</dbReference>
<dbReference type="PANTHER" id="PTHR39962:SF1">
    <property type="entry name" value="LPXI FAMILY PROTEIN"/>
    <property type="match status" value="1"/>
</dbReference>
<dbReference type="InterPro" id="IPR041255">
    <property type="entry name" value="LpxI_N"/>
</dbReference>
<dbReference type="InterPro" id="IPR043167">
    <property type="entry name" value="LpxI_C_sf"/>
</dbReference>
<protein>
    <submittedName>
        <fullName evidence="3">UDP-2,3-diacylglucosamine diphosphatase LpxI</fullName>
        <ecNumber evidence="3">3.6.1.54</ecNumber>
    </submittedName>
</protein>
<evidence type="ECO:0000313" key="3">
    <source>
        <dbReference type="EMBL" id="MCC9629855.1"/>
    </source>
</evidence>
<name>A0A9X1MP94_9BACT</name>
<dbReference type="AlphaFoldDB" id="A0A9X1MP94"/>
<dbReference type="Proteomes" id="UP001139103">
    <property type="component" value="Unassembled WGS sequence"/>
</dbReference>
<accession>A0A9X1MP94</accession>
<gene>
    <name evidence="3" type="primary">lpxI</name>
    <name evidence="3" type="ORF">LOC68_15805</name>
</gene>
<feature type="domain" description="LpxI N-terminal" evidence="2">
    <location>
        <begin position="13"/>
        <end position="150"/>
    </location>
</feature>
<keyword evidence="4" id="KW-1185">Reference proteome</keyword>
<organism evidence="3 4">
    <name type="scientific">Blastopirellula sediminis</name>
    <dbReference type="NCBI Taxonomy" id="2894196"/>
    <lineage>
        <taxon>Bacteria</taxon>
        <taxon>Pseudomonadati</taxon>
        <taxon>Planctomycetota</taxon>
        <taxon>Planctomycetia</taxon>
        <taxon>Pirellulales</taxon>
        <taxon>Pirellulaceae</taxon>
        <taxon>Blastopirellula</taxon>
    </lineage>
</organism>
<dbReference type="GO" id="GO:0016787">
    <property type="term" value="F:hydrolase activity"/>
    <property type="evidence" value="ECO:0007669"/>
    <property type="project" value="UniProtKB-KW"/>
</dbReference>
<dbReference type="PANTHER" id="PTHR39962">
    <property type="entry name" value="BLL4848 PROTEIN"/>
    <property type="match status" value="1"/>
</dbReference>
<feature type="domain" description="LpxI C-terminal" evidence="1">
    <location>
        <begin position="155"/>
        <end position="282"/>
    </location>
</feature>
<comment type="caution">
    <text evidence="3">The sequence shown here is derived from an EMBL/GenBank/DDBJ whole genome shotgun (WGS) entry which is preliminary data.</text>
</comment>
<proteinExistence type="predicted"/>
<reference evidence="3" key="1">
    <citation type="submission" date="2021-11" db="EMBL/GenBank/DDBJ databases">
        <title>Genome sequence.</title>
        <authorList>
            <person name="Sun Q."/>
        </authorList>
    </citation>
    <scope>NUCLEOTIDE SEQUENCE</scope>
    <source>
        <strain evidence="3">JC732</strain>
    </source>
</reference>
<evidence type="ECO:0000313" key="4">
    <source>
        <dbReference type="Proteomes" id="UP001139103"/>
    </source>
</evidence>
<dbReference type="InterPro" id="IPR010415">
    <property type="entry name" value="LpxI_C"/>
</dbReference>